<dbReference type="PROSITE" id="PS51257">
    <property type="entry name" value="PROKAR_LIPOPROTEIN"/>
    <property type="match status" value="1"/>
</dbReference>
<reference evidence="6 7" key="1">
    <citation type="submission" date="2023-08" db="EMBL/GenBank/DDBJ databases">
        <title>Functional and genomic diversity of the sorghum phyllosphere microbiome.</title>
        <authorList>
            <person name="Shade A."/>
        </authorList>
    </citation>
    <scope>NUCLEOTIDE SEQUENCE [LARGE SCALE GENOMIC DNA]</scope>
    <source>
        <strain evidence="6 7">SORGH_AS_0919</strain>
    </source>
</reference>
<evidence type="ECO:0000256" key="1">
    <source>
        <dbReference type="ARBA" id="ARBA00009175"/>
    </source>
</evidence>
<keyword evidence="7" id="KW-1185">Reference proteome</keyword>
<evidence type="ECO:0000313" key="6">
    <source>
        <dbReference type="EMBL" id="MDR6168861.1"/>
    </source>
</evidence>
<feature type="region of interest" description="Disordered" evidence="4">
    <location>
        <begin position="28"/>
        <end position="47"/>
    </location>
</feature>
<dbReference type="Pfam" id="PF13531">
    <property type="entry name" value="SBP_bac_11"/>
    <property type="match status" value="1"/>
</dbReference>
<dbReference type="Gene3D" id="3.40.190.10">
    <property type="entry name" value="Periplasmic binding protein-like II"/>
    <property type="match status" value="2"/>
</dbReference>
<dbReference type="EMBL" id="JAVIZA010000001">
    <property type="protein sequence ID" value="MDR6168861.1"/>
    <property type="molecule type" value="Genomic_DNA"/>
</dbReference>
<sequence length="272" mass="26999">MRTRRTSLAALAAALLLLAGCAAGGGPDAGTDAAPGVAESESGSAAPDISGEVTVFAAASLKAGFDELAVRFEQRHPTVAISPISYDGSSTLATQLTEGAPADVFASADEANMQKVVAAGLAADPQIFATNRLTLVVPAGNPGAVAGLADLADADRTVVLCAQAVPCGAASETLLSDAGVTASVDSYEQNVTAVLTKVAGGEADAGLVYVTDAALTDDVEIVDTPGADEVVNRYPIAALAGARAPEAAEQFVAYVLSADGQAVLRRLGFGAP</sequence>
<dbReference type="PIRSF" id="PIRSF004846">
    <property type="entry name" value="ModA"/>
    <property type="match status" value="1"/>
</dbReference>
<dbReference type="PANTHER" id="PTHR30632">
    <property type="entry name" value="MOLYBDATE-BINDING PERIPLASMIC PROTEIN"/>
    <property type="match status" value="1"/>
</dbReference>
<organism evidence="6 7">
    <name type="scientific">Microbacterium paludicola</name>
    <dbReference type="NCBI Taxonomy" id="300019"/>
    <lineage>
        <taxon>Bacteria</taxon>
        <taxon>Bacillati</taxon>
        <taxon>Actinomycetota</taxon>
        <taxon>Actinomycetes</taxon>
        <taxon>Micrococcales</taxon>
        <taxon>Microbacteriaceae</taxon>
        <taxon>Microbacterium</taxon>
    </lineage>
</organism>
<evidence type="ECO:0000256" key="4">
    <source>
        <dbReference type="SAM" id="MobiDB-lite"/>
    </source>
</evidence>
<feature type="compositionally biased region" description="Low complexity" evidence="4">
    <location>
        <begin position="29"/>
        <end position="38"/>
    </location>
</feature>
<feature type="chain" id="PRO_5045528214" evidence="5">
    <location>
        <begin position="25"/>
        <end position="272"/>
    </location>
</feature>
<dbReference type="InterPro" id="IPR050682">
    <property type="entry name" value="ModA/WtpA"/>
</dbReference>
<evidence type="ECO:0000313" key="7">
    <source>
        <dbReference type="Proteomes" id="UP001260188"/>
    </source>
</evidence>
<dbReference type="SUPFAM" id="SSF53850">
    <property type="entry name" value="Periplasmic binding protein-like II"/>
    <property type="match status" value="1"/>
</dbReference>
<keyword evidence="2" id="KW-0479">Metal-binding</keyword>
<dbReference type="PANTHER" id="PTHR30632:SF0">
    <property type="entry name" value="SULFATE-BINDING PROTEIN"/>
    <property type="match status" value="1"/>
</dbReference>
<keyword evidence="3 5" id="KW-0732">Signal</keyword>
<dbReference type="Proteomes" id="UP001260188">
    <property type="component" value="Unassembled WGS sequence"/>
</dbReference>
<evidence type="ECO:0000256" key="5">
    <source>
        <dbReference type="SAM" id="SignalP"/>
    </source>
</evidence>
<feature type="signal peptide" evidence="5">
    <location>
        <begin position="1"/>
        <end position="24"/>
    </location>
</feature>
<proteinExistence type="inferred from homology"/>
<evidence type="ECO:0000256" key="3">
    <source>
        <dbReference type="ARBA" id="ARBA00022729"/>
    </source>
</evidence>
<dbReference type="NCBIfam" id="TIGR01256">
    <property type="entry name" value="modA"/>
    <property type="match status" value="1"/>
</dbReference>
<dbReference type="RefSeq" id="WP_023951989.1">
    <property type="nucleotide sequence ID" value="NZ_CP018134.1"/>
</dbReference>
<accession>A0ABU1I4Q4</accession>
<gene>
    <name evidence="6" type="ORF">QE367_003065</name>
</gene>
<comment type="caution">
    <text evidence="6">The sequence shown here is derived from an EMBL/GenBank/DDBJ whole genome shotgun (WGS) entry which is preliminary data.</text>
</comment>
<name>A0ABU1I4Q4_9MICO</name>
<dbReference type="InterPro" id="IPR005950">
    <property type="entry name" value="ModA"/>
</dbReference>
<protein>
    <submittedName>
        <fullName evidence="6">Molybdate transport system substrate-binding protein</fullName>
    </submittedName>
</protein>
<evidence type="ECO:0000256" key="2">
    <source>
        <dbReference type="ARBA" id="ARBA00022723"/>
    </source>
</evidence>
<comment type="similarity">
    <text evidence="1">Belongs to the bacterial solute-binding protein ModA family.</text>
</comment>